<dbReference type="PANTHER" id="PTHR46890">
    <property type="entry name" value="NON-LTR RETROLELEMENT REVERSE TRANSCRIPTASE-LIKE PROTEIN-RELATED"/>
    <property type="match status" value="1"/>
</dbReference>
<accession>A0A9R1X6X8</accession>
<comment type="caution">
    <text evidence="2">The sequence shown here is derived from an EMBL/GenBank/DDBJ whole genome shotgun (WGS) entry which is preliminary data.</text>
</comment>
<evidence type="ECO:0000313" key="3">
    <source>
        <dbReference type="Proteomes" id="UP000235145"/>
    </source>
</evidence>
<sequence length="345" mass="39219">MKAESARFFAEKFSERWADRTKFHSSKFKMISDASCGFLEENFSCEEIKNAIWSCGSEKAPGPDGFTFKFFKRFWSIQKDDIVGCVRYFEAFGSLSRGCNSSFITLVAKTKDPLVLNDYRPIILIGSIYKIISKLLASRLKSVISECIDEVQTAFVANRYILEGPLIVNEICSWGKAKKKKILIFKADFNKAFDSLNWGYLDSTMSQKNFGSKWRMWTRGCLASTKASVIVNGRVTCEFPLQKGVRQGDPLSPFLFIMEMEDLNIAMKEAVEKGIFKGLSIPNVRPPMSHIFYADDVIFLGEWSKHNIDNLGRILRCFYVSSGLQVNFKKSKLVGSGVIDREVER</sequence>
<dbReference type="PANTHER" id="PTHR46890:SF50">
    <property type="entry name" value="RNA-DIRECTED DNA POLYMERASE, EUKARYOTA, REVERSE TRANSCRIPTASE ZINC-BINDING DOMAIN PROTEIN-RELATED"/>
    <property type="match status" value="1"/>
</dbReference>
<dbReference type="EMBL" id="NBSK02000006">
    <property type="protein sequence ID" value="KAJ0200979.1"/>
    <property type="molecule type" value="Genomic_DNA"/>
</dbReference>
<keyword evidence="3" id="KW-1185">Reference proteome</keyword>
<dbReference type="InterPro" id="IPR043502">
    <property type="entry name" value="DNA/RNA_pol_sf"/>
</dbReference>
<dbReference type="CDD" id="cd01650">
    <property type="entry name" value="RT_nLTR_like"/>
    <property type="match status" value="1"/>
</dbReference>
<evidence type="ECO:0000313" key="2">
    <source>
        <dbReference type="EMBL" id="KAJ0200979.1"/>
    </source>
</evidence>
<name>A0A9R1X6X8_LACSA</name>
<reference evidence="2 3" key="1">
    <citation type="journal article" date="2017" name="Nat. Commun.">
        <title>Genome assembly with in vitro proximity ligation data and whole-genome triplication in lettuce.</title>
        <authorList>
            <person name="Reyes-Chin-Wo S."/>
            <person name="Wang Z."/>
            <person name="Yang X."/>
            <person name="Kozik A."/>
            <person name="Arikit S."/>
            <person name="Song C."/>
            <person name="Xia L."/>
            <person name="Froenicke L."/>
            <person name="Lavelle D.O."/>
            <person name="Truco M.J."/>
            <person name="Xia R."/>
            <person name="Zhu S."/>
            <person name="Xu C."/>
            <person name="Xu H."/>
            <person name="Xu X."/>
            <person name="Cox K."/>
            <person name="Korf I."/>
            <person name="Meyers B.C."/>
            <person name="Michelmore R.W."/>
        </authorList>
    </citation>
    <scope>NUCLEOTIDE SEQUENCE [LARGE SCALE GENOMIC DNA]</scope>
    <source>
        <strain evidence="3">cv. Salinas</strain>
        <tissue evidence="2">Seedlings</tissue>
    </source>
</reference>
<evidence type="ECO:0000259" key="1">
    <source>
        <dbReference type="PROSITE" id="PS50878"/>
    </source>
</evidence>
<dbReference type="InterPro" id="IPR000477">
    <property type="entry name" value="RT_dom"/>
</dbReference>
<dbReference type="AlphaFoldDB" id="A0A9R1X6X8"/>
<gene>
    <name evidence="2" type="ORF">LSAT_V11C600328170</name>
</gene>
<dbReference type="Proteomes" id="UP000235145">
    <property type="component" value="Unassembled WGS sequence"/>
</dbReference>
<proteinExistence type="predicted"/>
<dbReference type="InterPro" id="IPR052343">
    <property type="entry name" value="Retrotransposon-Effector_Assoc"/>
</dbReference>
<protein>
    <recommendedName>
        <fullName evidence="1">Reverse transcriptase domain-containing protein</fullName>
    </recommendedName>
</protein>
<dbReference type="SUPFAM" id="SSF56672">
    <property type="entry name" value="DNA/RNA polymerases"/>
    <property type="match status" value="1"/>
</dbReference>
<dbReference type="Pfam" id="PF00078">
    <property type="entry name" value="RVT_1"/>
    <property type="match status" value="1"/>
</dbReference>
<dbReference type="PROSITE" id="PS50878">
    <property type="entry name" value="RT_POL"/>
    <property type="match status" value="1"/>
</dbReference>
<feature type="domain" description="Reverse transcriptase" evidence="1">
    <location>
        <begin position="88"/>
        <end position="345"/>
    </location>
</feature>
<organism evidence="2 3">
    <name type="scientific">Lactuca sativa</name>
    <name type="common">Garden lettuce</name>
    <dbReference type="NCBI Taxonomy" id="4236"/>
    <lineage>
        <taxon>Eukaryota</taxon>
        <taxon>Viridiplantae</taxon>
        <taxon>Streptophyta</taxon>
        <taxon>Embryophyta</taxon>
        <taxon>Tracheophyta</taxon>
        <taxon>Spermatophyta</taxon>
        <taxon>Magnoliopsida</taxon>
        <taxon>eudicotyledons</taxon>
        <taxon>Gunneridae</taxon>
        <taxon>Pentapetalae</taxon>
        <taxon>asterids</taxon>
        <taxon>campanulids</taxon>
        <taxon>Asterales</taxon>
        <taxon>Asteraceae</taxon>
        <taxon>Cichorioideae</taxon>
        <taxon>Cichorieae</taxon>
        <taxon>Lactucinae</taxon>
        <taxon>Lactuca</taxon>
    </lineage>
</organism>